<dbReference type="EMBL" id="CP020442">
    <property type="protein sequence ID" value="ARC36628.1"/>
    <property type="molecule type" value="Genomic_DNA"/>
</dbReference>
<keyword evidence="2" id="KW-1185">Reference proteome</keyword>
<dbReference type="STRING" id="147645.A6J80_09735"/>
<dbReference type="Proteomes" id="UP000191257">
    <property type="component" value="Chromosome"/>
</dbReference>
<accession>A0A1V0GS39</accession>
<dbReference type="AlphaFoldDB" id="A0A1V0GS39"/>
<evidence type="ECO:0000313" key="2">
    <source>
        <dbReference type="Proteomes" id="UP000191257"/>
    </source>
</evidence>
<name>A0A1V0GS39_9RHOB</name>
<gene>
    <name evidence="1" type="ORF">A6J80_09735</name>
</gene>
<dbReference type="RefSeq" id="WP_080621282.1">
    <property type="nucleotide sequence ID" value="NZ_CAUQGX010000024.1"/>
</dbReference>
<sequence length="60" mass="6829">MKSKVEMHAEAILRRVYALPACQQDRLVDYLLAHPEPSRRAMGKQLKDVLTLQRLVGGVQ</sequence>
<reference evidence="1" key="1">
    <citation type="submission" date="2017-12" db="EMBL/GenBank/DDBJ databases">
        <title>FDA dAtabase for Regulatory Grade micrObial Sequences (FDA-ARGOS): Supporting development and validation of Infectious Disease Dx tests.</title>
        <authorList>
            <person name="Campos J."/>
            <person name="Goldberg B."/>
            <person name="Tallon L."/>
            <person name="Sadzewicz L."/>
            <person name="Sengamalay N."/>
            <person name="Ott S."/>
            <person name="Godinez A."/>
            <person name="Nagaraj S."/>
            <person name="Vyas G."/>
            <person name="Aluvathingal J."/>
            <person name="Nadendla S."/>
            <person name="Geyer C."/>
            <person name="Nandy P."/>
            <person name="Hobson J."/>
            <person name="Sichtig H."/>
        </authorList>
    </citation>
    <scope>NUCLEOTIDE SEQUENCE</scope>
    <source>
        <strain evidence="1">FDAARGOS_252</strain>
    </source>
</reference>
<proteinExistence type="predicted"/>
<dbReference type="KEGG" id="pye:A6J80_09735"/>
<protein>
    <submittedName>
        <fullName evidence="1">Uncharacterized protein</fullName>
    </submittedName>
</protein>
<evidence type="ECO:0000313" key="1">
    <source>
        <dbReference type="EMBL" id="ARC36628.1"/>
    </source>
</evidence>
<organism evidence="1 2">
    <name type="scientific">Paracoccus yeei</name>
    <dbReference type="NCBI Taxonomy" id="147645"/>
    <lineage>
        <taxon>Bacteria</taxon>
        <taxon>Pseudomonadati</taxon>
        <taxon>Pseudomonadota</taxon>
        <taxon>Alphaproteobacteria</taxon>
        <taxon>Rhodobacterales</taxon>
        <taxon>Paracoccaceae</taxon>
        <taxon>Paracoccus</taxon>
    </lineage>
</organism>